<evidence type="ECO:0000256" key="1">
    <source>
        <dbReference type="SAM" id="MobiDB-lite"/>
    </source>
</evidence>
<organism evidence="2">
    <name type="scientific">Zea mays</name>
    <name type="common">Maize</name>
    <dbReference type="NCBI Taxonomy" id="4577"/>
    <lineage>
        <taxon>Eukaryota</taxon>
        <taxon>Viridiplantae</taxon>
        <taxon>Streptophyta</taxon>
        <taxon>Embryophyta</taxon>
        <taxon>Tracheophyta</taxon>
        <taxon>Spermatophyta</taxon>
        <taxon>Magnoliopsida</taxon>
        <taxon>Liliopsida</taxon>
        <taxon>Poales</taxon>
        <taxon>Poaceae</taxon>
        <taxon>PACMAD clade</taxon>
        <taxon>Panicoideae</taxon>
        <taxon>Andropogonodae</taxon>
        <taxon>Andropogoneae</taxon>
        <taxon>Tripsacinae</taxon>
        <taxon>Zea</taxon>
    </lineage>
</organism>
<accession>C0PPA0</accession>
<feature type="compositionally biased region" description="Basic residues" evidence="1">
    <location>
        <begin position="66"/>
        <end position="75"/>
    </location>
</feature>
<sequence length="227" mass="24681">MNLQKMEEPDRPKSACIYHLLRHGAGREGVVALGGAGRQLLLHGAGAPRVSVRPPQVGRVTDIRRRASPRRRGAGRGRAAASIGGDRRHGRRRPGRGVEADGDGLPGRCPQLELGGGEREEGAVARVVAVVGDRVQWRVAVVLLLHLLRGRAAHVVLVRASVVIPGEVGVVDLLLAVLPPLVAIVVRREGVHLPHPLLLPRIGLRMMRTRRRRHRLVPVEGENQEMQ</sequence>
<dbReference type="EMBL" id="BT070119">
    <property type="protein sequence ID" value="ACN37016.1"/>
    <property type="molecule type" value="mRNA"/>
</dbReference>
<evidence type="ECO:0000313" key="2">
    <source>
        <dbReference type="EMBL" id="ACN37016.1"/>
    </source>
</evidence>
<reference evidence="2" key="1">
    <citation type="journal article" date="2009" name="PLoS Genet.">
        <title>Sequencing, mapping, and analysis of 27,455 maize full-length cDNAs.</title>
        <authorList>
            <person name="Soderlund C."/>
            <person name="Descour A."/>
            <person name="Kudrna D."/>
            <person name="Bomhoff M."/>
            <person name="Boyd L."/>
            <person name="Currie J."/>
            <person name="Angelova A."/>
            <person name="Collura K."/>
            <person name="Wissotski M."/>
            <person name="Ashley E."/>
            <person name="Morrow D."/>
            <person name="Fernandes J."/>
            <person name="Walbot V."/>
            <person name="Yu Y."/>
        </authorList>
    </citation>
    <scope>NUCLEOTIDE SEQUENCE</scope>
    <source>
        <strain evidence="2">B73</strain>
    </source>
</reference>
<reference evidence="2" key="2">
    <citation type="submission" date="2012-06" db="EMBL/GenBank/DDBJ databases">
        <authorList>
            <person name="Yu Y."/>
            <person name="Currie J."/>
            <person name="Lomeli R."/>
            <person name="Angelova A."/>
            <person name="Collura K."/>
            <person name="Wissotski M."/>
            <person name="Campos D."/>
            <person name="Kudrna D."/>
            <person name="Golser W."/>
            <person name="Ashely E."/>
            <person name="Descour A."/>
            <person name="Fernandes J."/>
            <person name="Soderlund C."/>
            <person name="Walbot V."/>
        </authorList>
    </citation>
    <scope>NUCLEOTIDE SEQUENCE</scope>
    <source>
        <strain evidence="2">B73</strain>
    </source>
</reference>
<protein>
    <submittedName>
        <fullName evidence="2">Uncharacterized protein</fullName>
    </submittedName>
</protein>
<name>C0PPA0_MAIZE</name>
<dbReference type="AlphaFoldDB" id="C0PPA0"/>
<feature type="region of interest" description="Disordered" evidence="1">
    <location>
        <begin position="63"/>
        <end position="104"/>
    </location>
</feature>
<proteinExistence type="evidence at transcript level"/>